<dbReference type="GO" id="GO:0003723">
    <property type="term" value="F:RNA binding"/>
    <property type="evidence" value="ECO:0007669"/>
    <property type="project" value="InterPro"/>
</dbReference>
<evidence type="ECO:0000256" key="3">
    <source>
        <dbReference type="ARBA" id="ARBA00022679"/>
    </source>
</evidence>
<evidence type="ECO:0000256" key="6">
    <source>
        <dbReference type="HAMAP-Rule" id="MF_01885"/>
    </source>
</evidence>
<gene>
    <name evidence="9" type="ORF">CYJ19_08600</name>
</gene>
<feature type="binding site" evidence="6 7">
    <location>
        <position position="121"/>
    </location>
    <ligand>
        <name>S-adenosyl-L-methionine</name>
        <dbReference type="ChEBI" id="CHEBI:59789"/>
    </ligand>
</feature>
<comment type="caution">
    <text evidence="6">Lacks conserved residue(s) required for the propagation of feature annotation.</text>
</comment>
<organism evidence="9 10">
    <name type="scientific">Winkia neuii</name>
    <dbReference type="NCBI Taxonomy" id="33007"/>
    <lineage>
        <taxon>Bacteria</taxon>
        <taxon>Bacillati</taxon>
        <taxon>Actinomycetota</taxon>
        <taxon>Actinomycetes</taxon>
        <taxon>Actinomycetales</taxon>
        <taxon>Actinomycetaceae</taxon>
        <taxon>Winkia</taxon>
    </lineage>
</organism>
<dbReference type="AlphaFoldDB" id="A0A2I1IKW1"/>
<dbReference type="CDD" id="cd18094">
    <property type="entry name" value="SpoU-like_TrmL"/>
    <property type="match status" value="1"/>
</dbReference>
<dbReference type="GO" id="GO:0002130">
    <property type="term" value="P:wobble position ribose methylation"/>
    <property type="evidence" value="ECO:0007669"/>
    <property type="project" value="TreeGrafter"/>
</dbReference>
<dbReference type="PANTHER" id="PTHR42971">
    <property type="entry name" value="TRNA (CYTIDINE(34)-2'-O)-METHYLTRANSFERASE"/>
    <property type="match status" value="1"/>
</dbReference>
<dbReference type="GO" id="GO:0005737">
    <property type="term" value="C:cytoplasm"/>
    <property type="evidence" value="ECO:0007669"/>
    <property type="project" value="UniProtKB-SubCell"/>
</dbReference>
<dbReference type="Proteomes" id="UP000235122">
    <property type="component" value="Unassembled WGS sequence"/>
</dbReference>
<dbReference type="PANTHER" id="PTHR42971:SF1">
    <property type="entry name" value="TRNA (CYTIDINE(34)-2'-O)-METHYLTRANSFERASE"/>
    <property type="match status" value="1"/>
</dbReference>
<keyword evidence="3 6" id="KW-0808">Transferase</keyword>
<evidence type="ECO:0000313" key="9">
    <source>
        <dbReference type="EMBL" id="PKY71773.1"/>
    </source>
</evidence>
<dbReference type="GO" id="GO:0141102">
    <property type="term" value="F:tRNA (5-carboxymethylaminomethyluridine(34)-2'-O)-methyltransferase activity"/>
    <property type="evidence" value="ECO:0007669"/>
    <property type="project" value="RHEA"/>
</dbReference>
<comment type="caution">
    <text evidence="9">The sequence shown here is derived from an EMBL/GenBank/DDBJ whole genome shotgun (WGS) entry which is preliminary data.</text>
</comment>
<evidence type="ECO:0000256" key="4">
    <source>
        <dbReference type="ARBA" id="ARBA00022691"/>
    </source>
</evidence>
<accession>A0A2I1IKW1</accession>
<sequence>MLHVIFFEPRIPGNTGAAIRLSACTGSMLHLVEPLCFDMDDTKLKRAGLDYHDLAHVKVHPNLDSALADVPGNVYAFTGHTKNMYTDVQYQGDDGLMFGPEPTGLPEWAMEHPRVTRRVRIHMLEHIRSLNLANSASIALYEAWHQLGFPGGV</sequence>
<evidence type="ECO:0000313" key="10">
    <source>
        <dbReference type="Proteomes" id="UP000235122"/>
    </source>
</evidence>
<dbReference type="InterPro" id="IPR001537">
    <property type="entry name" value="SpoU_MeTrfase"/>
</dbReference>
<name>A0A2I1IKW1_9ACTO</name>
<keyword evidence="4 6" id="KW-0949">S-adenosyl-L-methionine</keyword>
<dbReference type="EMBL" id="PKKO01000005">
    <property type="protein sequence ID" value="PKY71773.1"/>
    <property type="molecule type" value="Genomic_DNA"/>
</dbReference>
<comment type="subcellular location">
    <subcellularLocation>
        <location evidence="6">Cytoplasm</location>
    </subcellularLocation>
</comment>
<dbReference type="InterPro" id="IPR029026">
    <property type="entry name" value="tRNA_m1G_MTases_N"/>
</dbReference>
<comment type="similarity">
    <text evidence="6">Belongs to the class IV-like SAM-binding methyltransferase superfamily. RNA methyltransferase TrmH family. TrmL subfamily.</text>
</comment>
<keyword evidence="2 6" id="KW-0489">Methyltransferase</keyword>
<dbReference type="InterPro" id="IPR029028">
    <property type="entry name" value="Alpha/beta_knot_MTases"/>
</dbReference>
<comment type="catalytic activity">
    <reaction evidence="6">
        <text>cytidine(34) in tRNA + S-adenosyl-L-methionine = 2'-O-methylcytidine(34) in tRNA + S-adenosyl-L-homocysteine + H(+)</text>
        <dbReference type="Rhea" id="RHEA:43084"/>
        <dbReference type="Rhea" id="RHEA-COMP:10331"/>
        <dbReference type="Rhea" id="RHEA-COMP:10332"/>
        <dbReference type="ChEBI" id="CHEBI:15378"/>
        <dbReference type="ChEBI" id="CHEBI:57856"/>
        <dbReference type="ChEBI" id="CHEBI:59789"/>
        <dbReference type="ChEBI" id="CHEBI:74495"/>
        <dbReference type="ChEBI" id="CHEBI:82748"/>
        <dbReference type="EC" id="2.1.1.207"/>
    </reaction>
</comment>
<evidence type="ECO:0000256" key="7">
    <source>
        <dbReference type="PIRSR" id="PIRSR029256-1"/>
    </source>
</evidence>
<keyword evidence="5 6" id="KW-0819">tRNA processing</keyword>
<comment type="catalytic activity">
    <reaction evidence="6">
        <text>5-carboxymethylaminomethyluridine(34) in tRNA(Leu) + S-adenosyl-L-methionine = 5-carboxymethylaminomethyl-2'-O-methyluridine(34) in tRNA(Leu) + S-adenosyl-L-homocysteine + H(+)</text>
        <dbReference type="Rhea" id="RHEA:43088"/>
        <dbReference type="Rhea" id="RHEA-COMP:10333"/>
        <dbReference type="Rhea" id="RHEA-COMP:10334"/>
        <dbReference type="ChEBI" id="CHEBI:15378"/>
        <dbReference type="ChEBI" id="CHEBI:57856"/>
        <dbReference type="ChEBI" id="CHEBI:59789"/>
        <dbReference type="ChEBI" id="CHEBI:74508"/>
        <dbReference type="ChEBI" id="CHEBI:74511"/>
        <dbReference type="EC" id="2.1.1.207"/>
    </reaction>
</comment>
<dbReference type="InterPro" id="IPR016914">
    <property type="entry name" value="TrmL"/>
</dbReference>
<reference evidence="9 10" key="1">
    <citation type="submission" date="2017-12" db="EMBL/GenBank/DDBJ databases">
        <title>Phylogenetic diversity of female urinary microbiome.</title>
        <authorList>
            <person name="Thomas-White K."/>
            <person name="Wolfe A.J."/>
        </authorList>
    </citation>
    <scope>NUCLEOTIDE SEQUENCE [LARGE SCALE GENOMIC DNA]</scope>
    <source>
        <strain evidence="9 10">UMB0402</strain>
    </source>
</reference>
<evidence type="ECO:0000256" key="5">
    <source>
        <dbReference type="ARBA" id="ARBA00022694"/>
    </source>
</evidence>
<dbReference type="STRING" id="33007.HMPREF3198_01693"/>
<evidence type="ECO:0000256" key="1">
    <source>
        <dbReference type="ARBA" id="ARBA00022490"/>
    </source>
</evidence>
<dbReference type="GeneID" id="35866306"/>
<proteinExistence type="inferred from homology"/>
<dbReference type="RefSeq" id="WP_024332366.1">
    <property type="nucleotide sequence ID" value="NZ_JASOXK010000009.1"/>
</dbReference>
<protein>
    <recommendedName>
        <fullName evidence="6">Putative tRNA (cytidine(34)-2'-O)-methyltransferase</fullName>
        <ecNumber evidence="6">2.1.1.207</ecNumber>
    </recommendedName>
    <alternativeName>
        <fullName evidence="6">tRNA (cytidine/uridine-2'-O-)-methyltransferase</fullName>
    </alternativeName>
</protein>
<feature type="domain" description="tRNA/rRNA methyltransferase SpoU type" evidence="8">
    <location>
        <begin position="2"/>
        <end position="141"/>
    </location>
</feature>
<keyword evidence="1 6" id="KW-0963">Cytoplasm</keyword>
<evidence type="ECO:0000256" key="2">
    <source>
        <dbReference type="ARBA" id="ARBA00022603"/>
    </source>
</evidence>
<feature type="binding site" evidence="6 7">
    <location>
        <position position="129"/>
    </location>
    <ligand>
        <name>S-adenosyl-L-methionine</name>
        <dbReference type="ChEBI" id="CHEBI:59789"/>
    </ligand>
</feature>
<dbReference type="HAMAP" id="MF_01885">
    <property type="entry name" value="tRNA_methyltr_TrmL"/>
    <property type="match status" value="1"/>
</dbReference>
<evidence type="ECO:0000259" key="8">
    <source>
        <dbReference type="Pfam" id="PF00588"/>
    </source>
</evidence>
<dbReference type="SUPFAM" id="SSF75217">
    <property type="entry name" value="alpha/beta knot"/>
    <property type="match status" value="1"/>
</dbReference>
<dbReference type="Gene3D" id="3.40.1280.10">
    <property type="match status" value="1"/>
</dbReference>
<feature type="binding site" evidence="6 7">
    <location>
        <position position="99"/>
    </location>
    <ligand>
        <name>S-adenosyl-L-methionine</name>
        <dbReference type="ChEBI" id="CHEBI:59789"/>
    </ligand>
</feature>
<keyword evidence="10" id="KW-1185">Reference proteome</keyword>
<comment type="function">
    <text evidence="6">Could methylate the ribose at the nucleotide 34 wobble position in tRNA.</text>
</comment>
<dbReference type="GO" id="GO:0141098">
    <property type="term" value="F:tRNA (cytidine(34)-2'-O)-methyltransferase activity"/>
    <property type="evidence" value="ECO:0007669"/>
    <property type="project" value="RHEA"/>
</dbReference>
<dbReference type="EC" id="2.1.1.207" evidence="6"/>
<dbReference type="PIRSF" id="PIRSF029256">
    <property type="entry name" value="SpoU_TrmH_prd"/>
    <property type="match status" value="1"/>
</dbReference>
<dbReference type="Pfam" id="PF00588">
    <property type="entry name" value="SpoU_methylase"/>
    <property type="match status" value="1"/>
</dbReference>